<dbReference type="Gene3D" id="3.40.50.150">
    <property type="entry name" value="Vaccinia Virus protein VP39"/>
    <property type="match status" value="1"/>
</dbReference>
<feature type="coiled-coil region" evidence="1">
    <location>
        <begin position="279"/>
        <end position="306"/>
    </location>
</feature>
<proteinExistence type="predicted"/>
<protein>
    <submittedName>
        <fullName evidence="2">Class I SAM-dependent methyltransferase</fullName>
    </submittedName>
</protein>
<evidence type="ECO:0000256" key="1">
    <source>
        <dbReference type="SAM" id="Coils"/>
    </source>
</evidence>
<evidence type="ECO:0000313" key="3">
    <source>
        <dbReference type="Proteomes" id="UP000707356"/>
    </source>
</evidence>
<reference evidence="2" key="2">
    <citation type="journal article" date="2022" name="Microbiol. Resour. Announc.">
        <title>Metagenome Sequencing to Explore Phylogenomics of Terrestrial Cyanobacteria.</title>
        <authorList>
            <person name="Ward R.D."/>
            <person name="Stajich J.E."/>
            <person name="Johansen J.R."/>
            <person name="Huntemann M."/>
            <person name="Clum A."/>
            <person name="Foster B."/>
            <person name="Foster B."/>
            <person name="Roux S."/>
            <person name="Palaniappan K."/>
            <person name="Varghese N."/>
            <person name="Mukherjee S."/>
            <person name="Reddy T.B.K."/>
            <person name="Daum C."/>
            <person name="Copeland A."/>
            <person name="Chen I.A."/>
            <person name="Ivanova N.N."/>
            <person name="Kyrpides N.C."/>
            <person name="Shapiro N."/>
            <person name="Eloe-Fadrosh E.A."/>
            <person name="Pietrasiak N."/>
        </authorList>
    </citation>
    <scope>NUCLEOTIDE SEQUENCE</scope>
    <source>
        <strain evidence="2">GSE-TBD4-15B</strain>
    </source>
</reference>
<keyword evidence="1" id="KW-0175">Coiled coil</keyword>
<dbReference type="Pfam" id="PF08003">
    <property type="entry name" value="Methyltransf_9"/>
    <property type="match status" value="1"/>
</dbReference>
<reference evidence="2" key="1">
    <citation type="submission" date="2021-05" db="EMBL/GenBank/DDBJ databases">
        <authorList>
            <person name="Pietrasiak N."/>
            <person name="Ward R."/>
            <person name="Stajich J.E."/>
            <person name="Kurbessoian T."/>
        </authorList>
    </citation>
    <scope>NUCLEOTIDE SEQUENCE</scope>
    <source>
        <strain evidence="2">GSE-TBD4-15B</strain>
    </source>
</reference>
<name>A0A951P6P0_9CYAN</name>
<evidence type="ECO:0000313" key="2">
    <source>
        <dbReference type="EMBL" id="MBW4463957.1"/>
    </source>
</evidence>
<dbReference type="InterPro" id="IPR027555">
    <property type="entry name" value="Mo5U34_MeTrfas-like"/>
</dbReference>
<dbReference type="InterPro" id="IPR029063">
    <property type="entry name" value="SAM-dependent_MTases_sf"/>
</dbReference>
<dbReference type="SUPFAM" id="SSF53335">
    <property type="entry name" value="S-adenosyl-L-methionine-dependent methyltransferases"/>
    <property type="match status" value="1"/>
</dbReference>
<keyword evidence="2" id="KW-0808">Transferase</keyword>
<dbReference type="AlphaFoldDB" id="A0A951P6P0"/>
<organism evidence="2 3">
    <name type="scientific">Pegethrix bostrychoides GSE-TBD4-15B</name>
    <dbReference type="NCBI Taxonomy" id="2839662"/>
    <lineage>
        <taxon>Bacteria</taxon>
        <taxon>Bacillati</taxon>
        <taxon>Cyanobacteriota</taxon>
        <taxon>Cyanophyceae</taxon>
        <taxon>Oculatellales</taxon>
        <taxon>Oculatellaceae</taxon>
        <taxon>Pegethrix</taxon>
    </lineage>
</organism>
<accession>A0A951P6P0</accession>
<dbReference type="Proteomes" id="UP000707356">
    <property type="component" value="Unassembled WGS sequence"/>
</dbReference>
<sequence length="336" mass="37799">MTILDEYTTSAPSLQSLLDLFKDEWSSKLPEPLADLRAGSANLFEDARIDWIVEQIGGFQAKTVLELGPLEAGHSYMMHQKGAESILAIEANSRAYLKCLIIKEMFQLDRLSLLYGDFIEFLRANQAQFDLCVASGVLYHMRNPAELIGLIAKAADQMFIWTHYYDEELLKNHSTMSHRISEGKPSAYQGFSHMLYRQEYGASLGWNGFCGGSAPYSQWMSRADILDCCKHFGFSEIQICFDDTNHPNGPAFALLATKSAIQPTQVSSVPQSASPFAEIGTLKQQLDKARLEIERLKTESSACSSRIQAMETSKFWKLRKSWFAFKKTFGLPSNEP</sequence>
<dbReference type="CDD" id="cd02440">
    <property type="entry name" value="AdoMet_MTases"/>
    <property type="match status" value="1"/>
</dbReference>
<dbReference type="GO" id="GO:0032259">
    <property type="term" value="P:methylation"/>
    <property type="evidence" value="ECO:0007669"/>
    <property type="project" value="UniProtKB-KW"/>
</dbReference>
<comment type="caution">
    <text evidence="2">The sequence shown here is derived from an EMBL/GenBank/DDBJ whole genome shotgun (WGS) entry which is preliminary data.</text>
</comment>
<gene>
    <name evidence="2" type="ORF">KME07_00745</name>
</gene>
<dbReference type="GO" id="GO:0008168">
    <property type="term" value="F:methyltransferase activity"/>
    <property type="evidence" value="ECO:0007669"/>
    <property type="project" value="UniProtKB-KW"/>
</dbReference>
<keyword evidence="2" id="KW-0489">Methyltransferase</keyword>
<dbReference type="EMBL" id="JAHHHV010000003">
    <property type="protein sequence ID" value="MBW4463957.1"/>
    <property type="molecule type" value="Genomic_DNA"/>
</dbReference>